<dbReference type="STRING" id="1676925.ENSPKIP00000017167"/>
<evidence type="ECO:0000256" key="1">
    <source>
        <dbReference type="ARBA" id="ARBA00004496"/>
    </source>
</evidence>
<dbReference type="PANTHER" id="PTHR15963">
    <property type="entry name" value="GENERAL RECEPTOR FOR PHOSPHOINOSITIDES 1-ASSOCIATED SCAFFOLD PROTEIN-RELATED"/>
    <property type="match status" value="1"/>
</dbReference>
<name>A0A3B3REY5_9TELE</name>
<accession>A0A3B3REY5</accession>
<dbReference type="InterPro" id="IPR036034">
    <property type="entry name" value="PDZ_sf"/>
</dbReference>
<dbReference type="GO" id="GO:0005737">
    <property type="term" value="C:cytoplasm"/>
    <property type="evidence" value="ECO:0007669"/>
    <property type="project" value="UniProtKB-SubCell"/>
</dbReference>
<evidence type="ECO:0000259" key="3">
    <source>
        <dbReference type="PROSITE" id="PS50106"/>
    </source>
</evidence>
<dbReference type="Proteomes" id="UP000261540">
    <property type="component" value="Unplaced"/>
</dbReference>
<dbReference type="Ensembl" id="ENSPKIT00000041676.1">
    <property type="protein sequence ID" value="ENSPKIP00000017167.1"/>
    <property type="gene ID" value="ENSPKIG00000003207.1"/>
</dbReference>
<reference evidence="4" key="2">
    <citation type="submission" date="2025-09" db="UniProtKB">
        <authorList>
            <consortium name="Ensembl"/>
        </authorList>
    </citation>
    <scope>IDENTIFICATION</scope>
</reference>
<dbReference type="SUPFAM" id="SSF50156">
    <property type="entry name" value="PDZ domain-like"/>
    <property type="match status" value="1"/>
</dbReference>
<organism evidence="4 5">
    <name type="scientific">Paramormyrops kingsleyae</name>
    <dbReference type="NCBI Taxonomy" id="1676925"/>
    <lineage>
        <taxon>Eukaryota</taxon>
        <taxon>Metazoa</taxon>
        <taxon>Chordata</taxon>
        <taxon>Craniata</taxon>
        <taxon>Vertebrata</taxon>
        <taxon>Euteleostomi</taxon>
        <taxon>Actinopterygii</taxon>
        <taxon>Neopterygii</taxon>
        <taxon>Teleostei</taxon>
        <taxon>Osteoglossocephala</taxon>
        <taxon>Osteoglossomorpha</taxon>
        <taxon>Osteoglossiformes</taxon>
        <taxon>Mormyridae</taxon>
        <taxon>Paramormyrops</taxon>
    </lineage>
</organism>
<reference evidence="4" key="1">
    <citation type="submission" date="2025-08" db="UniProtKB">
        <authorList>
            <consortium name="Ensembl"/>
        </authorList>
    </citation>
    <scope>IDENTIFICATION</scope>
</reference>
<keyword evidence="5" id="KW-1185">Reference proteome</keyword>
<dbReference type="PROSITE" id="PS50106">
    <property type="entry name" value="PDZ"/>
    <property type="match status" value="1"/>
</dbReference>
<dbReference type="InterPro" id="IPR052122">
    <property type="entry name" value="Intracell_Traff_Signaling_Reg"/>
</dbReference>
<dbReference type="PANTHER" id="PTHR15963:SF1">
    <property type="entry name" value="CYTOHESIN-INTERACTING PROTEIN"/>
    <property type="match status" value="1"/>
</dbReference>
<dbReference type="OrthoDB" id="10041077at2759"/>
<dbReference type="Gene3D" id="2.30.42.10">
    <property type="match status" value="1"/>
</dbReference>
<sequence length="319" mass="35916">MNFRQSFTNNNADYNLEGSMRIKSKTWLRRSLRSMRRHPSKEMTAPDSYRGTKQVNCSRSYCFLDYTDSNRKCVTLEKQENEVFGFEVQTYGLQHRDRTAVEMCTYVCKVQEESPAQKAGLITGDVIVAVNGVNTEGTSHQFIIKLIQESSHVLRMETVSRTVMKKIELEMKLRSLKQSLREKWAELQELTLQELHVAGANQNECSSYPSSPMSLASPVELDSCRLSSVSSCWSMMTEDGEDAGQLTSDCENRNLQKGRRMSVESQVSSSGSLSPSLDLLGVSMLFGTVPRRAKTGHVRKRISKLIPGLSNTLEGQENS</sequence>
<dbReference type="Pfam" id="PF00595">
    <property type="entry name" value="PDZ"/>
    <property type="match status" value="1"/>
</dbReference>
<feature type="domain" description="PDZ" evidence="3">
    <location>
        <begin position="73"/>
        <end position="162"/>
    </location>
</feature>
<evidence type="ECO:0000313" key="4">
    <source>
        <dbReference type="Ensembl" id="ENSPKIP00000017167.1"/>
    </source>
</evidence>
<dbReference type="CDD" id="cd06713">
    <property type="entry name" value="PDZ_tamalin_CYTIP-like"/>
    <property type="match status" value="1"/>
</dbReference>
<dbReference type="InterPro" id="IPR001478">
    <property type="entry name" value="PDZ"/>
</dbReference>
<dbReference type="SMART" id="SM00228">
    <property type="entry name" value="PDZ"/>
    <property type="match status" value="1"/>
</dbReference>
<protein>
    <submittedName>
        <fullName evidence="4">Cytohesin 1 interacting protein</fullName>
    </submittedName>
</protein>
<evidence type="ECO:0000313" key="5">
    <source>
        <dbReference type="Proteomes" id="UP000261540"/>
    </source>
</evidence>
<dbReference type="GeneTree" id="ENSGT00530000063734"/>
<evidence type="ECO:0000256" key="2">
    <source>
        <dbReference type="ARBA" id="ARBA00022490"/>
    </source>
</evidence>
<dbReference type="AlphaFoldDB" id="A0A3B3REY5"/>
<proteinExistence type="predicted"/>
<comment type="subcellular location">
    <subcellularLocation>
        <location evidence="1">Cytoplasm</location>
    </subcellularLocation>
</comment>
<keyword evidence="2" id="KW-0963">Cytoplasm</keyword>